<evidence type="ECO:0000256" key="2">
    <source>
        <dbReference type="ARBA" id="ARBA00022741"/>
    </source>
</evidence>
<evidence type="ECO:0000256" key="4">
    <source>
        <dbReference type="PROSITE-ProRule" id="PRU00023"/>
    </source>
</evidence>
<dbReference type="Pfam" id="PF00023">
    <property type="entry name" value="Ank"/>
    <property type="match status" value="1"/>
</dbReference>
<dbReference type="InterPro" id="IPR046903">
    <property type="entry name" value="Mab-21-like_nuc_Trfase"/>
</dbReference>
<dbReference type="Gene3D" id="3.30.460.90">
    <property type="match status" value="1"/>
</dbReference>
<evidence type="ECO:0000256" key="3">
    <source>
        <dbReference type="ARBA" id="ARBA00022840"/>
    </source>
</evidence>
<dbReference type="PANTHER" id="PTHR10656:SF42">
    <property type="entry name" value="CYCLIC GMP-AMP SYNTHASE-LIKE PROTEIN-RELATED"/>
    <property type="match status" value="1"/>
</dbReference>
<comment type="similarity">
    <text evidence="1">Belongs to the mab-21 family.</text>
</comment>
<dbReference type="EMBL" id="UYJE01009584">
    <property type="protein sequence ID" value="VDI74669.1"/>
    <property type="molecule type" value="Genomic_DNA"/>
</dbReference>
<dbReference type="SMART" id="SM00248">
    <property type="entry name" value="ANK"/>
    <property type="match status" value="3"/>
</dbReference>
<reference evidence="6" key="1">
    <citation type="submission" date="2018-11" db="EMBL/GenBank/DDBJ databases">
        <authorList>
            <person name="Alioto T."/>
            <person name="Alioto T."/>
        </authorList>
    </citation>
    <scope>NUCLEOTIDE SEQUENCE</scope>
</reference>
<dbReference type="Pfam" id="PF03281">
    <property type="entry name" value="Mab-21"/>
    <property type="match status" value="1"/>
</dbReference>
<name>A0A8B6H7V3_MYTGA</name>
<dbReference type="Gene3D" id="1.10.1410.40">
    <property type="match status" value="1"/>
</dbReference>
<dbReference type="PROSITE" id="PS50088">
    <property type="entry name" value="ANK_REPEAT"/>
    <property type="match status" value="1"/>
</dbReference>
<dbReference type="PROSITE" id="PS50297">
    <property type="entry name" value="ANK_REP_REGION"/>
    <property type="match status" value="1"/>
</dbReference>
<accession>A0A8B6H7V3</accession>
<keyword evidence="3" id="KW-0067">ATP-binding</keyword>
<evidence type="ECO:0000259" key="5">
    <source>
        <dbReference type="Pfam" id="PF03281"/>
    </source>
</evidence>
<gene>
    <name evidence="6" type="ORF">MGAL_10B062987</name>
</gene>
<dbReference type="Proteomes" id="UP000596742">
    <property type="component" value="Unassembled WGS sequence"/>
</dbReference>
<dbReference type="InterPro" id="IPR002110">
    <property type="entry name" value="Ankyrin_rpt"/>
</dbReference>
<evidence type="ECO:0000256" key="1">
    <source>
        <dbReference type="ARBA" id="ARBA00008307"/>
    </source>
</evidence>
<keyword evidence="2" id="KW-0547">Nucleotide-binding</keyword>
<dbReference type="SUPFAM" id="SSF48403">
    <property type="entry name" value="Ankyrin repeat"/>
    <property type="match status" value="1"/>
</dbReference>
<dbReference type="Gene3D" id="1.25.40.20">
    <property type="entry name" value="Ankyrin repeat-containing domain"/>
    <property type="match status" value="2"/>
</dbReference>
<dbReference type="InterPro" id="IPR036770">
    <property type="entry name" value="Ankyrin_rpt-contain_sf"/>
</dbReference>
<organism evidence="6 7">
    <name type="scientific">Mytilus galloprovincialis</name>
    <name type="common">Mediterranean mussel</name>
    <dbReference type="NCBI Taxonomy" id="29158"/>
    <lineage>
        <taxon>Eukaryota</taxon>
        <taxon>Metazoa</taxon>
        <taxon>Spiralia</taxon>
        <taxon>Lophotrochozoa</taxon>
        <taxon>Mollusca</taxon>
        <taxon>Bivalvia</taxon>
        <taxon>Autobranchia</taxon>
        <taxon>Pteriomorphia</taxon>
        <taxon>Mytilida</taxon>
        <taxon>Mytiloidea</taxon>
        <taxon>Mytilidae</taxon>
        <taxon>Mytilinae</taxon>
        <taxon>Mytilus</taxon>
    </lineage>
</organism>
<dbReference type="AlphaFoldDB" id="A0A8B6H7V3"/>
<dbReference type="GO" id="GO:0005524">
    <property type="term" value="F:ATP binding"/>
    <property type="evidence" value="ECO:0007669"/>
    <property type="project" value="UniProtKB-KW"/>
</dbReference>
<proteinExistence type="inferred from homology"/>
<sequence>MAETRFDNENNNILHEILMNADCEEEIEAVLQQYLSEISTNEIAPLLNEQNIYGNTPLLEYLSTMDPSWETVKQITQLGCDVNIADNLQITPLYKITAKQFVPSRLLEGMYLGDFEKGIVEQQNDNERQIMKTLISAGSDVNKPDIFGRPPLFLANDIEVIRMLIENGTSLNISDRCGRSLLHSSLSMPNHNYLFKFYISKMKPTMLQKPDIFGSTPLHYAAILRQKDIFDEIIKNGATLGIKDNEGNTPESILQLRLPSKTVTMLHEKHMRKKVLKKVDIVHFTDIYKSGDLSNVVNQPGTLEDIYEILNLPGLGGSWDEKESEQIKQTIVKLAENLCDSMGTLDRRFRCTLFRTGSSAEGTKIGDPTEFDFVFCLQNFSELCEMLEVPNKKGFAELKAVNTFSEKYHTFFDSNKKLNATEVRLVFSKLLKRIVLDKNTWDIPNIFFDGDVMHLQEYDRPVFTLKLKWFGQMYKDEEISLDIVPAVRQFGWWPSDTDFTKLDMVTEQIRREGCLLLLQSPYFQDDTLMRISCSPAEICLMQSLPVYIRESYRLCKLLRHKSVCPQMDPDSTSDYFPLFEAEDSITSYMLKNCFFHILTDCKKEGLLRKDIDLSIEKQYTIDIAVKILRHFDDRIVSQSLPVYFIPNREDIFKFGFVELDRVDEKTVTKLNHFHCLRRRAFLKIMLHVLGKDLSNKTL</sequence>
<keyword evidence="4" id="KW-0040">ANK repeat</keyword>
<protein>
    <recommendedName>
        <fullName evidence="5">Mab-21-like nucleotidyltransferase domain-containing protein</fullName>
    </recommendedName>
</protein>
<keyword evidence="7" id="KW-1185">Reference proteome</keyword>
<evidence type="ECO:0000313" key="6">
    <source>
        <dbReference type="EMBL" id="VDI74669.1"/>
    </source>
</evidence>
<dbReference type="PANTHER" id="PTHR10656">
    <property type="entry name" value="CELL FATE DETERMINING PROTEIN MAB21-RELATED"/>
    <property type="match status" value="1"/>
</dbReference>
<dbReference type="InterPro" id="IPR024810">
    <property type="entry name" value="MAB21L/cGLR"/>
</dbReference>
<dbReference type="OrthoDB" id="70519at2759"/>
<feature type="domain" description="Mab-21-like nucleotidyltransferase" evidence="5">
    <location>
        <begin position="360"/>
        <end position="542"/>
    </location>
</feature>
<dbReference type="SMART" id="SM01265">
    <property type="entry name" value="Mab-21"/>
    <property type="match status" value="1"/>
</dbReference>
<comment type="caution">
    <text evidence="6">The sequence shown here is derived from an EMBL/GenBank/DDBJ whole genome shotgun (WGS) entry which is preliminary data.</text>
</comment>
<feature type="repeat" description="ANK" evidence="4">
    <location>
        <begin position="213"/>
        <end position="245"/>
    </location>
</feature>
<evidence type="ECO:0000313" key="7">
    <source>
        <dbReference type="Proteomes" id="UP000596742"/>
    </source>
</evidence>